<dbReference type="InterPro" id="IPR036388">
    <property type="entry name" value="WH-like_DNA-bd_sf"/>
</dbReference>
<feature type="domain" description="HTH marR-type" evidence="4">
    <location>
        <begin position="1"/>
        <end position="129"/>
    </location>
</feature>
<dbReference type="SUPFAM" id="SSF46785">
    <property type="entry name" value="Winged helix' DNA-binding domain"/>
    <property type="match status" value="1"/>
</dbReference>
<evidence type="ECO:0000313" key="5">
    <source>
        <dbReference type="EMBL" id="GAY73209.1"/>
    </source>
</evidence>
<gene>
    <name evidence="5" type="ORF">NBRC111893_1355</name>
</gene>
<name>A0A401FLF1_9LACO</name>
<dbReference type="Pfam" id="PF12802">
    <property type="entry name" value="MarR_2"/>
    <property type="match status" value="1"/>
</dbReference>
<dbReference type="Proteomes" id="UP000286974">
    <property type="component" value="Unassembled WGS sequence"/>
</dbReference>
<protein>
    <submittedName>
        <fullName evidence="5">Transcriptional regulator of fatty acid biosynthesis FabT</fullName>
    </submittedName>
</protein>
<dbReference type="EMBL" id="BEXA01000003">
    <property type="protein sequence ID" value="GAY73209.1"/>
    <property type="molecule type" value="Genomic_DNA"/>
</dbReference>
<keyword evidence="3" id="KW-0804">Transcription</keyword>
<keyword evidence="2" id="KW-0238">DNA-binding</keyword>
<accession>A0A401FLF1</accession>
<dbReference type="PROSITE" id="PS50995">
    <property type="entry name" value="HTH_MARR_2"/>
    <property type="match status" value="1"/>
</dbReference>
<dbReference type="AlphaFoldDB" id="A0A401FLF1"/>
<organism evidence="5 6">
    <name type="scientific">Lentilactobacillus kosonis</name>
    <dbReference type="NCBI Taxonomy" id="2810561"/>
    <lineage>
        <taxon>Bacteria</taxon>
        <taxon>Bacillati</taxon>
        <taxon>Bacillota</taxon>
        <taxon>Bacilli</taxon>
        <taxon>Lactobacillales</taxon>
        <taxon>Lactobacillaceae</taxon>
        <taxon>Lentilactobacillus</taxon>
    </lineage>
</organism>
<evidence type="ECO:0000256" key="2">
    <source>
        <dbReference type="ARBA" id="ARBA00023125"/>
    </source>
</evidence>
<dbReference type="InterPro" id="IPR036390">
    <property type="entry name" value="WH_DNA-bd_sf"/>
</dbReference>
<dbReference type="PANTHER" id="PTHR42756:SF1">
    <property type="entry name" value="TRANSCRIPTIONAL REPRESSOR OF EMRAB OPERON"/>
    <property type="match status" value="1"/>
</dbReference>
<comment type="caution">
    <text evidence="5">The sequence shown here is derived from an EMBL/GenBank/DDBJ whole genome shotgun (WGS) entry which is preliminary data.</text>
</comment>
<dbReference type="PRINTS" id="PR00598">
    <property type="entry name" value="HTHMARR"/>
</dbReference>
<reference evidence="5 6" key="1">
    <citation type="submission" date="2017-11" db="EMBL/GenBank/DDBJ databases">
        <title>Draft Genome Sequence of Lactobacillus curieae NBRC 111893 isolated from Koso, a Japanese sugar-Vegetable Fermented Beverage.</title>
        <authorList>
            <person name="Chiou T.Y."/>
            <person name="Oshima K."/>
            <person name="Suda W."/>
            <person name="Hattori M."/>
            <person name="Takahashi T."/>
        </authorList>
    </citation>
    <scope>NUCLEOTIDE SEQUENCE [LARGE SCALE GENOMIC DNA]</scope>
    <source>
        <strain evidence="5 6">NBRC111893</strain>
    </source>
</reference>
<dbReference type="Gene3D" id="1.10.10.10">
    <property type="entry name" value="Winged helix-like DNA-binding domain superfamily/Winged helix DNA-binding domain"/>
    <property type="match status" value="1"/>
</dbReference>
<dbReference type="InterPro" id="IPR000835">
    <property type="entry name" value="HTH_MarR-typ"/>
</dbReference>
<evidence type="ECO:0000259" key="4">
    <source>
        <dbReference type="PROSITE" id="PS50995"/>
    </source>
</evidence>
<dbReference type="GO" id="GO:0003677">
    <property type="term" value="F:DNA binding"/>
    <property type="evidence" value="ECO:0007669"/>
    <property type="project" value="UniProtKB-KW"/>
</dbReference>
<proteinExistence type="predicted"/>
<keyword evidence="1" id="KW-0805">Transcription regulation</keyword>
<dbReference type="STRING" id="1138822.PL11_006765"/>
<dbReference type="OrthoDB" id="5461037at2"/>
<keyword evidence="6" id="KW-1185">Reference proteome</keyword>
<dbReference type="SMART" id="SM00347">
    <property type="entry name" value="HTH_MARR"/>
    <property type="match status" value="1"/>
</dbReference>
<dbReference type="PANTHER" id="PTHR42756">
    <property type="entry name" value="TRANSCRIPTIONAL REGULATOR, MARR"/>
    <property type="match status" value="1"/>
</dbReference>
<evidence type="ECO:0000256" key="3">
    <source>
        <dbReference type="ARBA" id="ARBA00023163"/>
    </source>
</evidence>
<evidence type="ECO:0000256" key="1">
    <source>
        <dbReference type="ARBA" id="ARBA00023015"/>
    </source>
</evidence>
<dbReference type="RefSeq" id="WP_125008291.1">
    <property type="nucleotide sequence ID" value="NZ_BEXA01000003.1"/>
</dbReference>
<evidence type="ECO:0000313" key="6">
    <source>
        <dbReference type="Proteomes" id="UP000286974"/>
    </source>
</evidence>
<sequence length="137" mass="15746">MIDVYDSIMRIEEAEIRKSRFKDITAKELHLIHAIGLHRQKTTSEVANYLKLSKGTLTANINTLVRKGYVTRIPNQVDRRIINLKLTDRGRLLYRAHSAFHSTLVKSVLDGFSDDNIEIIEQVLKKLLGFIDEVSNK</sequence>
<dbReference type="GO" id="GO:0003700">
    <property type="term" value="F:DNA-binding transcription factor activity"/>
    <property type="evidence" value="ECO:0007669"/>
    <property type="project" value="InterPro"/>
</dbReference>